<sequence length="59" mass="6746">MLTTLTRMACHLYRNQQSMVSARNGHDKIVKLSIDNKAYVNNCDKDGDSPLYVSVKKWS</sequence>
<comment type="caution">
    <text evidence="1">The sequence shown here is derived from an EMBL/GenBank/DDBJ whole genome shotgun (WGS) entry which is preliminary data.</text>
</comment>
<gene>
    <name evidence="1" type="ORF">KUTeg_004641</name>
</gene>
<dbReference type="Gene3D" id="1.25.40.20">
    <property type="entry name" value="Ankyrin repeat-containing domain"/>
    <property type="match status" value="1"/>
</dbReference>
<proteinExistence type="predicted"/>
<evidence type="ECO:0000313" key="2">
    <source>
        <dbReference type="Proteomes" id="UP001217089"/>
    </source>
</evidence>
<dbReference type="EMBL" id="JARBDR010000225">
    <property type="protein sequence ID" value="KAJ8317809.1"/>
    <property type="molecule type" value="Genomic_DNA"/>
</dbReference>
<dbReference type="Proteomes" id="UP001217089">
    <property type="component" value="Unassembled WGS sequence"/>
</dbReference>
<dbReference type="SUPFAM" id="SSF48403">
    <property type="entry name" value="Ankyrin repeat"/>
    <property type="match status" value="1"/>
</dbReference>
<protein>
    <submittedName>
        <fullName evidence="1">Uncharacterized protein</fullName>
    </submittedName>
</protein>
<dbReference type="InterPro" id="IPR036770">
    <property type="entry name" value="Ankyrin_rpt-contain_sf"/>
</dbReference>
<organism evidence="1 2">
    <name type="scientific">Tegillarca granosa</name>
    <name type="common">Malaysian cockle</name>
    <name type="synonym">Anadara granosa</name>
    <dbReference type="NCBI Taxonomy" id="220873"/>
    <lineage>
        <taxon>Eukaryota</taxon>
        <taxon>Metazoa</taxon>
        <taxon>Spiralia</taxon>
        <taxon>Lophotrochozoa</taxon>
        <taxon>Mollusca</taxon>
        <taxon>Bivalvia</taxon>
        <taxon>Autobranchia</taxon>
        <taxon>Pteriomorphia</taxon>
        <taxon>Arcoida</taxon>
        <taxon>Arcoidea</taxon>
        <taxon>Arcidae</taxon>
        <taxon>Tegillarca</taxon>
    </lineage>
</organism>
<reference evidence="1 2" key="1">
    <citation type="submission" date="2022-12" db="EMBL/GenBank/DDBJ databases">
        <title>Chromosome-level genome of Tegillarca granosa.</title>
        <authorList>
            <person name="Kim J."/>
        </authorList>
    </citation>
    <scope>NUCLEOTIDE SEQUENCE [LARGE SCALE GENOMIC DNA]</scope>
    <source>
        <strain evidence="1">Teg-2019</strain>
        <tissue evidence="1">Adductor muscle</tissue>
    </source>
</reference>
<evidence type="ECO:0000313" key="1">
    <source>
        <dbReference type="EMBL" id="KAJ8317809.1"/>
    </source>
</evidence>
<keyword evidence="2" id="KW-1185">Reference proteome</keyword>
<accession>A0ABQ9FKL7</accession>
<name>A0ABQ9FKL7_TEGGR</name>